<name>A0A9P3GIN3_9APHY</name>
<dbReference type="PANTHER" id="PTHR19879:SF9">
    <property type="entry name" value="TRANSCRIPTION INITIATION FACTOR TFIID SUBUNIT 5"/>
    <property type="match status" value="1"/>
</dbReference>
<dbReference type="Pfam" id="PF00400">
    <property type="entry name" value="WD40"/>
    <property type="match status" value="3"/>
</dbReference>
<gene>
    <name evidence="5" type="ORF">PsYK624_105040</name>
</gene>
<comment type="caution">
    <text evidence="5">The sequence shown here is derived from an EMBL/GenBank/DDBJ whole genome shotgun (WGS) entry which is preliminary data.</text>
</comment>
<dbReference type="InterPro" id="IPR036322">
    <property type="entry name" value="WD40_repeat_dom_sf"/>
</dbReference>
<dbReference type="PROSITE" id="PS50294">
    <property type="entry name" value="WD_REPEATS_REGION"/>
    <property type="match status" value="2"/>
</dbReference>
<evidence type="ECO:0000256" key="4">
    <source>
        <dbReference type="SAM" id="MobiDB-lite"/>
    </source>
</evidence>
<dbReference type="SUPFAM" id="SSF50978">
    <property type="entry name" value="WD40 repeat-like"/>
    <property type="match status" value="1"/>
</dbReference>
<feature type="region of interest" description="Disordered" evidence="4">
    <location>
        <begin position="215"/>
        <end position="238"/>
    </location>
</feature>
<dbReference type="InterPro" id="IPR001680">
    <property type="entry name" value="WD40_rpt"/>
</dbReference>
<dbReference type="AlphaFoldDB" id="A0A9P3GIN3"/>
<evidence type="ECO:0000313" key="5">
    <source>
        <dbReference type="EMBL" id="GJE94335.1"/>
    </source>
</evidence>
<feature type="compositionally biased region" description="Polar residues" evidence="4">
    <location>
        <begin position="220"/>
        <end position="234"/>
    </location>
</feature>
<keyword evidence="1 3" id="KW-0853">WD repeat</keyword>
<feature type="repeat" description="WD" evidence="3">
    <location>
        <begin position="490"/>
        <end position="524"/>
    </location>
</feature>
<evidence type="ECO:0000256" key="2">
    <source>
        <dbReference type="ARBA" id="ARBA00022737"/>
    </source>
</evidence>
<dbReference type="PANTHER" id="PTHR19879">
    <property type="entry name" value="TRANSCRIPTION INITIATION FACTOR TFIID"/>
    <property type="match status" value="1"/>
</dbReference>
<sequence>MFSLDLGYALWYPEPDELTGEPQIGDVGYMDDGAFIRLFNVDTSNEAHAVTYQWKPTFTLTESNVPSPDVFATLSQRRRPIEPGPYPSHGVRERDMGGSLSAGFSGASADISAGYTCKEVQGGLLVLQSEADYAKVLAVAHLKTYMARYHDSWLAYARDVGLEVGDEDVVLVGGWVKTSADWKTMAFSNHSTKHHISLKGRVTGLLGLGIHASDSKAKSGATSHRQGPEYQNTNRRPRANASKNQAVFLKRYKVKRRLAVLKTIIAGAGYDRLPGGGASGHSATEIAVSAAGEDRSSGEDGIQWLEDKIVDPLDILLDYILEISDANVAVACDLDLESIVGLDCRWPVDFATYLRKVQPPVDLSNRHGAISIPALLSQEHVNRLEKRLIKIADIRKWPHISLNRAGTPSRAPVHFHDASRAPPDVPSKWRYLRFQGPERSYENLHPAMASSSDGTLLAAVSDTRQIVVWRLSDGLSVQTLGDGRQPGPVITAIVFSPDSQHIASCADDRTVTIWDVSSGRAMRHLAGHQAPVEHVLYVAQGTRLATASSDSVVKIWDASTGSPLCQFSHSEAVTRLLASQDGRYMAVKMVRAVVVYDTLSLVQLATLECPDGAKVAAVTFDSFQQRLFISDNRGRGSIYSTADCTVLKVLNNLSSNIRSATFAPNKDTLAVTYSQRVEVFGENAALQRPFHLGVFVNAIAISSDGEFLAAAGGENAAGCIKVWSMRSRELVVGYDPPLSDFFDIKFSPDSKELLTFATDGQACLWSVRDALRMH</sequence>
<organism evidence="5 6">
    <name type="scientific">Phanerochaete sordida</name>
    <dbReference type="NCBI Taxonomy" id="48140"/>
    <lineage>
        <taxon>Eukaryota</taxon>
        <taxon>Fungi</taxon>
        <taxon>Dikarya</taxon>
        <taxon>Basidiomycota</taxon>
        <taxon>Agaricomycotina</taxon>
        <taxon>Agaricomycetes</taxon>
        <taxon>Polyporales</taxon>
        <taxon>Phanerochaetaceae</taxon>
        <taxon>Phanerochaete</taxon>
    </lineage>
</organism>
<dbReference type="Proteomes" id="UP000703269">
    <property type="component" value="Unassembled WGS sequence"/>
</dbReference>
<keyword evidence="2" id="KW-0677">Repeat</keyword>
<reference evidence="5 6" key="1">
    <citation type="submission" date="2021-08" db="EMBL/GenBank/DDBJ databases">
        <title>Draft Genome Sequence of Phanerochaete sordida strain YK-624.</title>
        <authorList>
            <person name="Mori T."/>
            <person name="Dohra H."/>
            <person name="Suzuki T."/>
            <person name="Kawagishi H."/>
            <person name="Hirai H."/>
        </authorList>
    </citation>
    <scope>NUCLEOTIDE SEQUENCE [LARGE SCALE GENOMIC DNA]</scope>
    <source>
        <strain evidence="5 6">YK-624</strain>
    </source>
</reference>
<dbReference type="PROSITE" id="PS50082">
    <property type="entry name" value="WD_REPEATS_2"/>
    <property type="match status" value="2"/>
</dbReference>
<dbReference type="OrthoDB" id="2627610at2759"/>
<dbReference type="EMBL" id="BPQB01000039">
    <property type="protein sequence ID" value="GJE94335.1"/>
    <property type="molecule type" value="Genomic_DNA"/>
</dbReference>
<feature type="repeat" description="WD" evidence="3">
    <location>
        <begin position="525"/>
        <end position="566"/>
    </location>
</feature>
<evidence type="ECO:0000256" key="1">
    <source>
        <dbReference type="ARBA" id="ARBA00022574"/>
    </source>
</evidence>
<dbReference type="SMART" id="SM00320">
    <property type="entry name" value="WD40"/>
    <property type="match status" value="8"/>
</dbReference>
<dbReference type="Gene3D" id="2.130.10.10">
    <property type="entry name" value="YVTN repeat-like/Quinoprotein amine dehydrogenase"/>
    <property type="match status" value="2"/>
</dbReference>
<dbReference type="InterPro" id="IPR015943">
    <property type="entry name" value="WD40/YVTN_repeat-like_dom_sf"/>
</dbReference>
<proteinExistence type="predicted"/>
<evidence type="ECO:0000313" key="6">
    <source>
        <dbReference type="Proteomes" id="UP000703269"/>
    </source>
</evidence>
<keyword evidence="6" id="KW-1185">Reference proteome</keyword>
<accession>A0A9P3GIN3</accession>
<evidence type="ECO:0000256" key="3">
    <source>
        <dbReference type="PROSITE-ProRule" id="PRU00221"/>
    </source>
</evidence>
<dbReference type="PROSITE" id="PS00678">
    <property type="entry name" value="WD_REPEATS_1"/>
    <property type="match status" value="2"/>
</dbReference>
<dbReference type="InterPro" id="IPR019775">
    <property type="entry name" value="WD40_repeat_CS"/>
</dbReference>
<protein>
    <submittedName>
        <fullName evidence="5">WD40 repeat domain-containing protein</fullName>
    </submittedName>
</protein>